<dbReference type="InterPro" id="IPR036388">
    <property type="entry name" value="WH-like_DNA-bd_sf"/>
</dbReference>
<dbReference type="GO" id="GO:0006355">
    <property type="term" value="P:regulation of DNA-templated transcription"/>
    <property type="evidence" value="ECO:0007669"/>
    <property type="project" value="InterPro"/>
</dbReference>
<keyword evidence="6" id="KW-1185">Reference proteome</keyword>
<keyword evidence="1" id="KW-0805">Transcription regulation</keyword>
<dbReference type="AlphaFoldDB" id="A0A7K0DMW6"/>
<keyword evidence="3" id="KW-0804">Transcription</keyword>
<dbReference type="InterPro" id="IPR016032">
    <property type="entry name" value="Sig_transdc_resp-reg_C-effctor"/>
</dbReference>
<feature type="domain" description="HTH luxR-type" evidence="4">
    <location>
        <begin position="353"/>
        <end position="418"/>
    </location>
</feature>
<evidence type="ECO:0000313" key="5">
    <source>
        <dbReference type="EMBL" id="MQY26682.1"/>
    </source>
</evidence>
<reference evidence="5 6" key="1">
    <citation type="submission" date="2019-10" db="EMBL/GenBank/DDBJ databases">
        <title>Nocardia macrotermitis sp. nov. and Nocardia aurantia sp. nov., isolated from the gut of fungus growing-termite Macrotermes natalensis.</title>
        <authorList>
            <person name="Benndorf R."/>
            <person name="Schwitalla J."/>
            <person name="Martin K."/>
            <person name="De Beer W."/>
            <person name="Kaster A.-K."/>
            <person name="Vollmers J."/>
            <person name="Poulsen M."/>
            <person name="Beemelmanns C."/>
        </authorList>
    </citation>
    <scope>NUCLEOTIDE SEQUENCE [LARGE SCALE GENOMIC DNA]</scope>
    <source>
        <strain evidence="5 6">RB56</strain>
    </source>
</reference>
<accession>A0A7K0DMW6</accession>
<dbReference type="InterPro" id="IPR000792">
    <property type="entry name" value="Tscrpt_reg_LuxR_C"/>
</dbReference>
<dbReference type="SUPFAM" id="SSF46894">
    <property type="entry name" value="C-terminal effector domain of the bipartite response regulators"/>
    <property type="match status" value="1"/>
</dbReference>
<keyword evidence="2" id="KW-0238">DNA-binding</keyword>
<evidence type="ECO:0000256" key="1">
    <source>
        <dbReference type="ARBA" id="ARBA00023015"/>
    </source>
</evidence>
<evidence type="ECO:0000259" key="4">
    <source>
        <dbReference type="PROSITE" id="PS50043"/>
    </source>
</evidence>
<proteinExistence type="predicted"/>
<evidence type="ECO:0000256" key="3">
    <source>
        <dbReference type="ARBA" id="ARBA00023163"/>
    </source>
</evidence>
<name>A0A7K0DMW6_9NOCA</name>
<dbReference type="RefSeq" id="WP_153341036.1">
    <property type="nucleotide sequence ID" value="NZ_WEGI01000004.1"/>
</dbReference>
<organism evidence="5 6">
    <name type="scientific">Nocardia aurantia</name>
    <dbReference type="NCBI Taxonomy" id="2585199"/>
    <lineage>
        <taxon>Bacteria</taxon>
        <taxon>Bacillati</taxon>
        <taxon>Actinomycetota</taxon>
        <taxon>Actinomycetes</taxon>
        <taxon>Mycobacteriales</taxon>
        <taxon>Nocardiaceae</taxon>
        <taxon>Nocardia</taxon>
    </lineage>
</organism>
<dbReference type="CDD" id="cd06170">
    <property type="entry name" value="LuxR_C_like"/>
    <property type="match status" value="1"/>
</dbReference>
<dbReference type="PROSITE" id="PS00622">
    <property type="entry name" value="HTH_LUXR_1"/>
    <property type="match status" value="1"/>
</dbReference>
<comment type="caution">
    <text evidence="5">The sequence shown here is derived from an EMBL/GenBank/DDBJ whole genome shotgun (WGS) entry which is preliminary data.</text>
</comment>
<evidence type="ECO:0000256" key="2">
    <source>
        <dbReference type="ARBA" id="ARBA00023125"/>
    </source>
</evidence>
<dbReference type="PANTHER" id="PTHR44688">
    <property type="entry name" value="DNA-BINDING TRANSCRIPTIONAL ACTIVATOR DEVR_DOSR"/>
    <property type="match status" value="1"/>
</dbReference>
<dbReference type="Pfam" id="PF00196">
    <property type="entry name" value="GerE"/>
    <property type="match status" value="1"/>
</dbReference>
<dbReference type="OrthoDB" id="3171430at2"/>
<dbReference type="GO" id="GO:0003677">
    <property type="term" value="F:DNA binding"/>
    <property type="evidence" value="ECO:0007669"/>
    <property type="project" value="UniProtKB-KW"/>
</dbReference>
<evidence type="ECO:0000313" key="6">
    <source>
        <dbReference type="Proteomes" id="UP000431401"/>
    </source>
</evidence>
<dbReference type="SMART" id="SM00421">
    <property type="entry name" value="HTH_LUXR"/>
    <property type="match status" value="1"/>
</dbReference>
<dbReference type="PROSITE" id="PS50043">
    <property type="entry name" value="HTH_LUXR_2"/>
    <property type="match status" value="1"/>
</dbReference>
<protein>
    <recommendedName>
        <fullName evidence="4">HTH luxR-type domain-containing protein</fullName>
    </recommendedName>
</protein>
<dbReference type="EMBL" id="WEGI01000004">
    <property type="protein sequence ID" value="MQY26682.1"/>
    <property type="molecule type" value="Genomic_DNA"/>
</dbReference>
<gene>
    <name evidence="5" type="ORF">NRB56_22540</name>
</gene>
<sequence>MARPARRTETPAELLSGMREVIDGPLAEIANRFSQRLADRCPHTALIIFTRECTGRPRKVAGPAEFIERVTVGELDVLRQSLPPGATATGPARLAGGTHRVWSVRDRTDTLLVLTLPDGAEVAAPEELSAQFGIVATSIRQQVAQASPDYLAESRAASSERARTIAELTAVQEATLTGLLGTLRSADLDDRRARAAATEIASGALISLRAAGESDRARFAEPLTEAFARLHAEIDSLLSGRGIDLHCSAPADDRSISGEIAYAARAMVRAVVLAFGAEPGPERIRVAWSCDGDNLLIDAQEQAAGTLDTEALSRQLAGRADAVRGACTLESVPGWGSRVTVTIPLEHTRPHPREHPLSTLNRRELEVLGHLTTGKRNRAIADALGIAESTVKFHVARLLKKLDVTTRGEAAVLGTRLGVGA</sequence>
<dbReference type="Proteomes" id="UP000431401">
    <property type="component" value="Unassembled WGS sequence"/>
</dbReference>
<dbReference type="PANTHER" id="PTHR44688:SF16">
    <property type="entry name" value="DNA-BINDING TRANSCRIPTIONAL ACTIVATOR DEVR_DOSR"/>
    <property type="match status" value="1"/>
</dbReference>
<dbReference type="PRINTS" id="PR00038">
    <property type="entry name" value="HTHLUXR"/>
</dbReference>
<dbReference type="Gene3D" id="1.10.10.10">
    <property type="entry name" value="Winged helix-like DNA-binding domain superfamily/Winged helix DNA-binding domain"/>
    <property type="match status" value="1"/>
</dbReference>